<evidence type="ECO:0000313" key="6">
    <source>
        <dbReference type="EMBL" id="KAL0470607.1"/>
    </source>
</evidence>
<feature type="transmembrane region" description="Helical" evidence="5">
    <location>
        <begin position="293"/>
        <end position="311"/>
    </location>
</feature>
<evidence type="ECO:0000256" key="4">
    <source>
        <dbReference type="SAM" id="MobiDB-lite"/>
    </source>
</evidence>
<evidence type="ECO:0000256" key="3">
    <source>
        <dbReference type="ARBA" id="ARBA00023136"/>
    </source>
</evidence>
<gene>
    <name evidence="6" type="ORF">QR685DRAFT_524068</name>
</gene>
<dbReference type="InterPro" id="IPR028143">
    <property type="entry name" value="Get2/sif1"/>
</dbReference>
<organism evidence="6 7">
    <name type="scientific">Neurospora intermedia</name>
    <dbReference type="NCBI Taxonomy" id="5142"/>
    <lineage>
        <taxon>Eukaryota</taxon>
        <taxon>Fungi</taxon>
        <taxon>Dikarya</taxon>
        <taxon>Ascomycota</taxon>
        <taxon>Pezizomycotina</taxon>
        <taxon>Sordariomycetes</taxon>
        <taxon>Sordariomycetidae</taxon>
        <taxon>Sordariales</taxon>
        <taxon>Sordariaceae</taxon>
        <taxon>Neurospora</taxon>
    </lineage>
</organism>
<accession>A0ABR3DE21</accession>
<sequence length="376" mass="39368">MTEGISPADEAEARALEQARIRKERREAKIRANAGNRLNKITGLGGGVERDPPPTQPASSSSNDDKTSPVPTSSSAPRVHADPEEVDISTSEHFYQPNTTPRIPKLPQSTQGPSPFDPNDLSEESLRQMMLGRESPMVPGAAGGDPFASLLGAGPGGPGGPGAEDPMMQMMLNMLGGGGAPDAGAGAGGMPPFPGGGFPGMPGMGGMMPPGMGMGQPGVPPAMAVPDRYSALWRLLHTAVALGLSLYIALWTSFSGSKVDRDSKNILTGNKHHHVGAGDQVAVGFDTDSARRFFYVFATAEALLLTTRFFLEKGLGKSPVGGAFGGGMLGMAVGFLPQPWKGYLEIAMRYGQIFSTVKADILVCIFVLGVCSWWRS</sequence>
<feature type="transmembrane region" description="Helical" evidence="5">
    <location>
        <begin position="231"/>
        <end position="254"/>
    </location>
</feature>
<dbReference type="Proteomes" id="UP001451303">
    <property type="component" value="Unassembled WGS sequence"/>
</dbReference>
<protein>
    <submittedName>
        <fullName evidence="6">Uncharacterized protein</fullName>
    </submittedName>
</protein>
<keyword evidence="2 5" id="KW-1133">Transmembrane helix</keyword>
<keyword evidence="3 5" id="KW-0472">Membrane</keyword>
<name>A0ABR3DE21_NEUIN</name>
<dbReference type="EMBL" id="JAVLET010000004">
    <property type="protein sequence ID" value="KAL0470607.1"/>
    <property type="molecule type" value="Genomic_DNA"/>
</dbReference>
<evidence type="ECO:0000256" key="2">
    <source>
        <dbReference type="ARBA" id="ARBA00022989"/>
    </source>
</evidence>
<evidence type="ECO:0000256" key="1">
    <source>
        <dbReference type="ARBA" id="ARBA00022692"/>
    </source>
</evidence>
<comment type="caution">
    <text evidence="6">The sequence shown here is derived from an EMBL/GenBank/DDBJ whole genome shotgun (WGS) entry which is preliminary data.</text>
</comment>
<reference evidence="6 7" key="1">
    <citation type="submission" date="2023-09" db="EMBL/GenBank/DDBJ databases">
        <title>Multi-omics analysis of a traditional fermented food reveals byproduct-associated fungal strains for waste-to-food upcycling.</title>
        <authorList>
            <consortium name="Lawrence Berkeley National Laboratory"/>
            <person name="Rekdal V.M."/>
            <person name="Villalobos-Escobedo J.M."/>
            <person name="Rodriguez-Valeron N."/>
            <person name="Garcia M.O."/>
            <person name="Vasquez D.P."/>
            <person name="Damayanti I."/>
            <person name="Sorensen P.M."/>
            <person name="Baidoo E.E."/>
            <person name="De Carvalho A.C."/>
            <person name="Riley R."/>
            <person name="Lipzen A."/>
            <person name="He G."/>
            <person name="Yan M."/>
            <person name="Haridas S."/>
            <person name="Daum C."/>
            <person name="Yoshinaga Y."/>
            <person name="Ng V."/>
            <person name="Grigoriev I.V."/>
            <person name="Munk R."/>
            <person name="Nuraida L."/>
            <person name="Wijaya C.H."/>
            <person name="Morales P.-C."/>
            <person name="Keasling J.D."/>
        </authorList>
    </citation>
    <scope>NUCLEOTIDE SEQUENCE [LARGE SCALE GENOMIC DNA]</scope>
    <source>
        <strain evidence="6 7">FGSC 2613</strain>
    </source>
</reference>
<evidence type="ECO:0000256" key="5">
    <source>
        <dbReference type="SAM" id="Phobius"/>
    </source>
</evidence>
<feature type="transmembrane region" description="Helical" evidence="5">
    <location>
        <begin position="323"/>
        <end position="340"/>
    </location>
</feature>
<feature type="region of interest" description="Disordered" evidence="4">
    <location>
        <begin position="26"/>
        <end position="121"/>
    </location>
</feature>
<keyword evidence="1 5" id="KW-0812">Transmembrane</keyword>
<proteinExistence type="predicted"/>
<dbReference type="Pfam" id="PF08690">
    <property type="entry name" value="GET2"/>
    <property type="match status" value="1"/>
</dbReference>
<dbReference type="PANTHER" id="PTHR28263">
    <property type="entry name" value="GOLGI TO ER TRAFFIC PROTEIN 2"/>
    <property type="match status" value="1"/>
</dbReference>
<keyword evidence="7" id="KW-1185">Reference proteome</keyword>
<feature type="compositionally biased region" description="Polar residues" evidence="4">
    <location>
        <begin position="88"/>
        <end position="113"/>
    </location>
</feature>
<dbReference type="PANTHER" id="PTHR28263:SF1">
    <property type="entry name" value="GOLGI TO ER TRAFFIC PROTEIN 2"/>
    <property type="match status" value="1"/>
</dbReference>
<evidence type="ECO:0000313" key="7">
    <source>
        <dbReference type="Proteomes" id="UP001451303"/>
    </source>
</evidence>
<feature type="transmembrane region" description="Helical" evidence="5">
    <location>
        <begin position="352"/>
        <end position="374"/>
    </location>
</feature>